<feature type="signal peptide" evidence="2">
    <location>
        <begin position="1"/>
        <end position="27"/>
    </location>
</feature>
<evidence type="ECO:0000313" key="4">
    <source>
        <dbReference type="Proteomes" id="UP000019116"/>
    </source>
</evidence>
<keyword evidence="4" id="KW-1185">Reference proteome</keyword>
<dbReference type="Gramene" id="TraesSTA6D03G03777580.1">
    <property type="protein sequence ID" value="TraesSTA6D03G03777580.1"/>
    <property type="gene ID" value="TraesSTA6D03G03777580"/>
</dbReference>
<dbReference type="Gramene" id="TraesCS6D02G348300.1">
    <property type="protein sequence ID" value="TraesCS6D02G348300.1"/>
    <property type="gene ID" value="TraesCS6D02G348300"/>
</dbReference>
<dbReference type="Proteomes" id="UP000019116">
    <property type="component" value="Chromosome 6D"/>
</dbReference>
<evidence type="ECO:0000313" key="3">
    <source>
        <dbReference type="EnsemblPlants" id="TraesCS6D02G348300.1"/>
    </source>
</evidence>
<dbReference type="Gramene" id="TraesCLE_scaffold_030167_01G000500.1">
    <property type="protein sequence ID" value="TraesCLE_scaffold_030167_01G000500.1"/>
    <property type="gene ID" value="TraesCLE_scaffold_030167_01G000500"/>
</dbReference>
<dbReference type="Gramene" id="TraesLAC6D03G03735040.1">
    <property type="protein sequence ID" value="TraesLAC6D03G03735040.1"/>
    <property type="gene ID" value="TraesLAC6D03G03735040"/>
</dbReference>
<organism evidence="3">
    <name type="scientific">Triticum aestivum</name>
    <name type="common">Wheat</name>
    <dbReference type="NCBI Taxonomy" id="4565"/>
    <lineage>
        <taxon>Eukaryota</taxon>
        <taxon>Viridiplantae</taxon>
        <taxon>Streptophyta</taxon>
        <taxon>Embryophyta</taxon>
        <taxon>Tracheophyta</taxon>
        <taxon>Spermatophyta</taxon>
        <taxon>Magnoliopsida</taxon>
        <taxon>Liliopsida</taxon>
        <taxon>Poales</taxon>
        <taxon>Poaceae</taxon>
        <taxon>BOP clade</taxon>
        <taxon>Pooideae</taxon>
        <taxon>Triticodae</taxon>
        <taxon>Triticeae</taxon>
        <taxon>Triticinae</taxon>
        <taxon>Triticum</taxon>
    </lineage>
</organism>
<name>A0A3B6QN87_WHEAT</name>
<dbReference type="Gramene" id="TraesROB_scaffold_025582_01G000200.1">
    <property type="protein sequence ID" value="TraesROB_scaffold_025582_01G000200.1"/>
    <property type="gene ID" value="TraesROB_scaffold_025582_01G000200"/>
</dbReference>
<dbReference type="Gramene" id="TraesJUL6D03G03817610.1">
    <property type="protein sequence ID" value="TraesJUL6D03G03817610.1"/>
    <property type="gene ID" value="TraesJUL6D03G03817610"/>
</dbReference>
<dbReference type="Gramene" id="TraesARI6D03G03748920.1">
    <property type="protein sequence ID" value="TraesARI6D03G03748920.1"/>
    <property type="gene ID" value="TraesARI6D03G03748920"/>
</dbReference>
<dbReference type="Gramene" id="TraesWEE_scaffold_022205_01G000200.1">
    <property type="protein sequence ID" value="TraesWEE_scaffold_022205_01G000200.1"/>
    <property type="gene ID" value="TraesWEE_scaffold_022205_01G000200"/>
</dbReference>
<protein>
    <submittedName>
        <fullName evidence="3">Uncharacterized protein</fullName>
    </submittedName>
</protein>
<dbReference type="Gramene" id="TraesCS6D03G0805700.1">
    <property type="protein sequence ID" value="TraesCS6D03G0805700.1.CDS"/>
    <property type="gene ID" value="TraesCS6D03G0805700"/>
</dbReference>
<evidence type="ECO:0000256" key="2">
    <source>
        <dbReference type="SAM" id="SignalP"/>
    </source>
</evidence>
<dbReference type="AlphaFoldDB" id="A0A3B6QN87"/>
<dbReference type="EnsemblPlants" id="TraesCS6D02G348300.1">
    <property type="protein sequence ID" value="TraesCS6D02G348300.1"/>
    <property type="gene ID" value="TraesCS6D02G348300"/>
</dbReference>
<dbReference type="Gramene" id="TraesCAD_scaffold_037675_01G000200.1">
    <property type="protein sequence ID" value="TraesCAD_scaffold_037675_01G000200.1"/>
    <property type="gene ID" value="TraesCAD_scaffold_037675_01G000200"/>
</dbReference>
<keyword evidence="2" id="KW-0732">Signal</keyword>
<reference evidence="3" key="2">
    <citation type="submission" date="2018-10" db="UniProtKB">
        <authorList>
            <consortium name="EnsemblPlants"/>
        </authorList>
    </citation>
    <scope>IDENTIFICATION</scope>
</reference>
<feature type="compositionally biased region" description="Low complexity" evidence="1">
    <location>
        <begin position="71"/>
        <end position="84"/>
    </location>
</feature>
<dbReference type="Gramene" id="TraesPARA_EIv1.0_2133620.1">
    <property type="protein sequence ID" value="TraesPARA_EIv1.0_2133620.1.CDS"/>
    <property type="gene ID" value="TraesPARA_EIv1.0_2133620"/>
</dbReference>
<feature type="compositionally biased region" description="Basic and acidic residues" evidence="1">
    <location>
        <begin position="52"/>
        <end position="65"/>
    </location>
</feature>
<dbReference type="Gramene" id="TraesMAC6D03G03782610.1">
    <property type="protein sequence ID" value="TraesMAC6D03G03782610.1"/>
    <property type="gene ID" value="TraesMAC6D03G03782610"/>
</dbReference>
<evidence type="ECO:0000256" key="1">
    <source>
        <dbReference type="SAM" id="MobiDB-lite"/>
    </source>
</evidence>
<dbReference type="Gramene" id="TraesNOR6D03G03825100.1">
    <property type="protein sequence ID" value="TraesNOR6D03G03825100.1"/>
    <property type="gene ID" value="TraesNOR6D03G03825100"/>
</dbReference>
<proteinExistence type="predicted"/>
<feature type="region of interest" description="Disordered" evidence="1">
    <location>
        <begin position="33"/>
        <end position="88"/>
    </location>
</feature>
<sequence length="110" mass="11449">MMRSPISMYLSLAAAVILLLVLTATEAEGIRLDAETQESISSGGRNPVLNKPIDDAVKGSGDDLVKGSGGSASEATGSAGTTSEVRAVAHGLPEFQEDYYVPSVHSPRHH</sequence>
<feature type="chain" id="PRO_5043179679" evidence="2">
    <location>
        <begin position="28"/>
        <end position="110"/>
    </location>
</feature>
<reference evidence="3" key="1">
    <citation type="submission" date="2018-08" db="EMBL/GenBank/DDBJ databases">
        <authorList>
            <person name="Rossello M."/>
        </authorList>
    </citation>
    <scope>NUCLEOTIDE SEQUENCE [LARGE SCALE GENOMIC DNA]</scope>
    <source>
        <strain evidence="3">cv. Chinese Spring</strain>
    </source>
</reference>
<dbReference type="Gramene" id="TraesSYM6D03G03732310.1">
    <property type="protein sequence ID" value="TraesSYM6D03G03732310.1"/>
    <property type="gene ID" value="TraesSYM6D03G03732310"/>
</dbReference>
<accession>A0A3B6QN87</accession>